<name>A0A7R9NYN8_9NEOP</name>
<dbReference type="AlphaFoldDB" id="A0A7R9NYN8"/>
<proteinExistence type="predicted"/>
<dbReference type="PANTHER" id="PTHR47412:SF1">
    <property type="entry name" value="FI01434P-RELATED"/>
    <property type="match status" value="1"/>
</dbReference>
<organism evidence="1">
    <name type="scientific">Timema tahoe</name>
    <dbReference type="NCBI Taxonomy" id="61484"/>
    <lineage>
        <taxon>Eukaryota</taxon>
        <taxon>Metazoa</taxon>
        <taxon>Ecdysozoa</taxon>
        <taxon>Arthropoda</taxon>
        <taxon>Hexapoda</taxon>
        <taxon>Insecta</taxon>
        <taxon>Pterygota</taxon>
        <taxon>Neoptera</taxon>
        <taxon>Polyneoptera</taxon>
        <taxon>Phasmatodea</taxon>
        <taxon>Timematodea</taxon>
        <taxon>Timematoidea</taxon>
        <taxon>Timematidae</taxon>
        <taxon>Timema</taxon>
    </lineage>
</organism>
<protein>
    <submittedName>
        <fullName evidence="1">Uncharacterized protein</fullName>
    </submittedName>
</protein>
<evidence type="ECO:0000313" key="1">
    <source>
        <dbReference type="EMBL" id="CAD7461269.1"/>
    </source>
</evidence>
<dbReference type="Pfam" id="PF13896">
    <property type="entry name" value="Glyco_transf_49"/>
    <property type="match status" value="1"/>
</dbReference>
<dbReference type="PANTHER" id="PTHR47412">
    <property type="entry name" value="FI01434P-RELATED"/>
    <property type="match status" value="1"/>
</dbReference>
<accession>A0A7R9NYN8</accession>
<sequence>MKGYALCVLDYEFQILDNAFLVHKPGIKTLKKDPQRAMLSSKTNALIKKESDIDELNNSDHDSEVNKLLKKPIIRLTLGHTKFWSQRDSTMNI</sequence>
<reference evidence="1" key="1">
    <citation type="submission" date="2020-11" db="EMBL/GenBank/DDBJ databases">
        <authorList>
            <person name="Tran Van P."/>
        </authorList>
    </citation>
    <scope>NUCLEOTIDE SEQUENCE</scope>
</reference>
<dbReference type="EMBL" id="OE004572">
    <property type="protein sequence ID" value="CAD7461269.1"/>
    <property type="molecule type" value="Genomic_DNA"/>
</dbReference>
<gene>
    <name evidence="1" type="ORF">TTEB3V08_LOCUS9181</name>
</gene>